<dbReference type="Proteomes" id="UP000007148">
    <property type="component" value="Unassembled WGS sequence"/>
</dbReference>
<feature type="non-terminal residue" evidence="3">
    <location>
        <position position="1180"/>
    </location>
</feature>
<dbReference type="GO" id="GO:0005737">
    <property type="term" value="C:cytoplasm"/>
    <property type="evidence" value="ECO:0007669"/>
    <property type="project" value="TreeGrafter"/>
</dbReference>
<dbReference type="HOGENOM" id="CLU_273113_0_0_1"/>
<dbReference type="Gene3D" id="1.20.900.10">
    <property type="entry name" value="Dbl homology (DH) domain"/>
    <property type="match status" value="1"/>
</dbReference>
<dbReference type="CDD" id="cd00160">
    <property type="entry name" value="RhoGEF"/>
    <property type="match status" value="1"/>
</dbReference>
<dbReference type="EMBL" id="CAFZ01001869">
    <property type="protein sequence ID" value="CCA77768.1"/>
    <property type="molecule type" value="Genomic_DNA"/>
</dbReference>
<evidence type="ECO:0000256" key="1">
    <source>
        <dbReference type="SAM" id="MobiDB-lite"/>
    </source>
</evidence>
<dbReference type="eggNOG" id="KOG3519">
    <property type="taxonomic scope" value="Eukaryota"/>
</dbReference>
<dbReference type="PROSITE" id="PS50010">
    <property type="entry name" value="DH_2"/>
    <property type="match status" value="1"/>
</dbReference>
<dbReference type="SMART" id="SM00325">
    <property type="entry name" value="RhoGEF"/>
    <property type="match status" value="1"/>
</dbReference>
<feature type="compositionally biased region" description="Polar residues" evidence="1">
    <location>
        <begin position="1128"/>
        <end position="1154"/>
    </location>
</feature>
<dbReference type="PANTHER" id="PTHR22834:SF20">
    <property type="entry name" value="SH3 DOMAIN-CONTAINING PROTEIN"/>
    <property type="match status" value="1"/>
</dbReference>
<feature type="domain" description="DH" evidence="2">
    <location>
        <begin position="261"/>
        <end position="514"/>
    </location>
</feature>
<dbReference type="Pfam" id="PF00621">
    <property type="entry name" value="RhoGEF"/>
    <property type="match status" value="1"/>
</dbReference>
<sequence>MSPPYTRTKEKGKQRAVNLESLSFPTSSTNGAEHDPQTNSYLLAVPSAAGSTEVTPTANSMKSPPRPPQRSPLRSGQSSPRRRPVEPPSSGNEPATVEQSRPIPRQRTDSSAAARERRREAYKSGMSFVSLYELYSEPPLPPVPVPALPSLDRTKLVAAEQASVKRARSGSTASIGTSRERKTSVQTSATIASSHGRARSGSSAESPLRSQPHALRPSKDAPSGVADSPTSLRLGNTTISSSILTVQPTPSLAESAPTKSKRQHVLFEILETERIYSSDMALVRAVHLPLALGMKIELGPMGQVASSARSSAADGNVDIGPSRSSGISTNTASSTQSQSGSSTYPASPGHSLGNEPPMSVEDAKVIFANLDELAEFTGRFTEFIQLALGSEIEGGEGPDRIGTLFLQMLPIMAPIYETYITKHSASIARLTTLTTENPSPAMLQYIEHTKAIASTHSNSWDLNSLLIKPIQRFLKYPLLLETLVASTPDDHPDKPDLIRAKTAMVEASRLVNEQTQKVEICRTILQRKPLKGLSAVFSTGAPNSQQLKVKGSKSVFAVTKSKEPAPSTTAAAAATATTSSSPSVTPFDAVFDPIQLENRLVEHASGGAAGLEELIKHLQGFETILPRYLRDVVNWVREVRNTLTRLEKWAAAFERVISLEDNGGIEALDAFRGVLTDRLGPILDGLEIAVRSTLAPTLTKIQDSMKGPTLLLNTAASLRTVHNQMMNTPYISKTNRPSPQMIEGSKTYLALMQQLRTDLPVYVRHLDRMFGYVILQVAKWQERWYREVGHAWGDLWAALEVGPGSRREYRARRHKELTSKKGSKPSEPESSEQRRGAYGCSGDETAAIWWDRWEEVNLAIAALGVPSGGALQGVQSLQGLMKIPQSSAGSYFPQPISEPYQTPTFDGRTIPEDIKDEEFGRHPPGYYTPAVAQTAPPRRPSRPAIQTRSTTEMPMSQSLSVSSPTRSHAINSFLPAVSPGSQGKPRPTNGKTVSFLSETTSGESAESSSRVTREVNMSSSQRTRTKSHERDYATGSTRLEGAWQNNDTDRAKTLPRGTSFRRRLSENMWSGEGNEKSAPPESKGVKGGLDIDPEELEAAVATTHAREEREAELVGIGIREGVVPRPGLSSSTSAPAVNGNGPTRQLSQSTSNNALRKKRPTHTRETTTSTSMDLSSHIHV</sequence>
<dbReference type="PANTHER" id="PTHR22834">
    <property type="entry name" value="NUCLEAR FUSION PROTEIN FUS2"/>
    <property type="match status" value="1"/>
</dbReference>
<feature type="compositionally biased region" description="Polar residues" evidence="1">
    <location>
        <begin position="944"/>
        <end position="970"/>
    </location>
</feature>
<organism evidence="3 4">
    <name type="scientific">Serendipita indica (strain DSM 11827)</name>
    <name type="common">Root endophyte fungus</name>
    <name type="synonym">Piriformospora indica</name>
    <dbReference type="NCBI Taxonomy" id="1109443"/>
    <lineage>
        <taxon>Eukaryota</taxon>
        <taxon>Fungi</taxon>
        <taxon>Dikarya</taxon>
        <taxon>Basidiomycota</taxon>
        <taxon>Agaricomycotina</taxon>
        <taxon>Agaricomycetes</taxon>
        <taxon>Sebacinales</taxon>
        <taxon>Serendipitaceae</taxon>
        <taxon>Serendipita</taxon>
    </lineage>
</organism>
<dbReference type="GO" id="GO:0032955">
    <property type="term" value="P:regulation of division septum assembly"/>
    <property type="evidence" value="ECO:0007669"/>
    <property type="project" value="TreeGrafter"/>
</dbReference>
<feature type="region of interest" description="Disordered" evidence="1">
    <location>
        <begin position="160"/>
        <end position="234"/>
    </location>
</feature>
<feature type="region of interest" description="Disordered" evidence="1">
    <location>
        <begin position="928"/>
        <end position="1091"/>
    </location>
</feature>
<protein>
    <recommendedName>
        <fullName evidence="2">DH domain-containing protein</fullName>
    </recommendedName>
</protein>
<dbReference type="InterPro" id="IPR000219">
    <property type="entry name" value="DH_dom"/>
</dbReference>
<dbReference type="GO" id="GO:0005085">
    <property type="term" value="F:guanyl-nucleotide exchange factor activity"/>
    <property type="evidence" value="ECO:0007669"/>
    <property type="project" value="InterPro"/>
</dbReference>
<accession>G4U2E7</accession>
<dbReference type="OrthoDB" id="10256089at2759"/>
<dbReference type="OMA" id="QTERIYQ"/>
<reference evidence="3 4" key="1">
    <citation type="journal article" date="2011" name="PLoS Pathog.">
        <title>Endophytic Life Strategies Decoded by Genome and Transcriptome Analyses of the Mutualistic Root Symbiont Piriformospora indica.</title>
        <authorList>
            <person name="Zuccaro A."/>
            <person name="Lahrmann U."/>
            <person name="Guldener U."/>
            <person name="Langen G."/>
            <person name="Pfiffi S."/>
            <person name="Biedenkopf D."/>
            <person name="Wong P."/>
            <person name="Samans B."/>
            <person name="Grimm C."/>
            <person name="Basiewicz M."/>
            <person name="Murat C."/>
            <person name="Martin F."/>
            <person name="Kogel K.H."/>
        </authorList>
    </citation>
    <scope>NUCLEOTIDE SEQUENCE [LARGE SCALE GENOMIC DNA]</scope>
    <source>
        <strain evidence="3 4">DSM 11827</strain>
    </source>
</reference>
<gene>
    <name evidence="3" type="ORF">PIIN_02990</name>
</gene>
<comment type="caution">
    <text evidence="3">The sequence shown here is derived from an EMBL/GenBank/DDBJ whole genome shotgun (WGS) entry which is preliminary data.</text>
</comment>
<feature type="compositionally biased region" description="Low complexity" evidence="1">
    <location>
        <begin position="997"/>
        <end position="1009"/>
    </location>
</feature>
<dbReference type="SUPFAM" id="SSF48065">
    <property type="entry name" value="DBL homology domain (DH-domain)"/>
    <property type="match status" value="1"/>
</dbReference>
<dbReference type="InterPro" id="IPR051492">
    <property type="entry name" value="Dynamin-Rho_GEF"/>
</dbReference>
<proteinExistence type="predicted"/>
<dbReference type="InParanoid" id="G4U2E7"/>
<feature type="compositionally biased region" description="Basic and acidic residues" evidence="1">
    <location>
        <begin position="816"/>
        <end position="835"/>
    </location>
</feature>
<feature type="compositionally biased region" description="Low complexity" evidence="1">
    <location>
        <begin position="328"/>
        <end position="343"/>
    </location>
</feature>
<evidence type="ECO:0000259" key="2">
    <source>
        <dbReference type="PROSITE" id="PS50010"/>
    </source>
</evidence>
<dbReference type="InterPro" id="IPR035899">
    <property type="entry name" value="DBL_dom_sf"/>
</dbReference>
<feature type="compositionally biased region" description="Polar residues" evidence="1">
    <location>
        <begin position="49"/>
        <end position="62"/>
    </location>
</feature>
<feature type="compositionally biased region" description="Polar residues" evidence="1">
    <location>
        <begin position="20"/>
        <end position="41"/>
    </location>
</feature>
<keyword evidence="4" id="KW-1185">Reference proteome</keyword>
<feature type="region of interest" description="Disordered" evidence="1">
    <location>
        <begin position="307"/>
        <end position="357"/>
    </location>
</feature>
<feature type="compositionally biased region" description="Low complexity" evidence="1">
    <location>
        <begin position="192"/>
        <end position="206"/>
    </location>
</feature>
<feature type="region of interest" description="Disordered" evidence="1">
    <location>
        <begin position="808"/>
        <end position="839"/>
    </location>
</feature>
<evidence type="ECO:0000313" key="4">
    <source>
        <dbReference type="Proteomes" id="UP000007148"/>
    </source>
</evidence>
<dbReference type="AlphaFoldDB" id="G4U2E7"/>
<evidence type="ECO:0000313" key="3">
    <source>
        <dbReference type="EMBL" id="CCA77768.1"/>
    </source>
</evidence>
<feature type="region of interest" description="Disordered" evidence="1">
    <location>
        <begin position="1122"/>
        <end position="1180"/>
    </location>
</feature>
<name>G4U2E7_SERID</name>
<dbReference type="GO" id="GO:0031991">
    <property type="term" value="P:regulation of actomyosin contractile ring contraction"/>
    <property type="evidence" value="ECO:0007669"/>
    <property type="project" value="TreeGrafter"/>
</dbReference>
<dbReference type="STRING" id="1109443.G4U2E7"/>
<feature type="region of interest" description="Disordered" evidence="1">
    <location>
        <begin position="1"/>
        <end position="119"/>
    </location>
</feature>